<dbReference type="AlphaFoldDB" id="A0A848ITG0"/>
<organism evidence="2 3">
    <name type="scientific">Paraburkholderia polaris</name>
    <dbReference type="NCBI Taxonomy" id="2728848"/>
    <lineage>
        <taxon>Bacteria</taxon>
        <taxon>Pseudomonadati</taxon>
        <taxon>Pseudomonadota</taxon>
        <taxon>Betaproteobacteria</taxon>
        <taxon>Burkholderiales</taxon>
        <taxon>Burkholderiaceae</taxon>
        <taxon>Paraburkholderia</taxon>
    </lineage>
</organism>
<comment type="caution">
    <text evidence="2">The sequence shown here is derived from an EMBL/GenBank/DDBJ whole genome shotgun (WGS) entry which is preliminary data.</text>
</comment>
<proteinExistence type="predicted"/>
<feature type="region of interest" description="Disordered" evidence="1">
    <location>
        <begin position="1"/>
        <end position="42"/>
    </location>
</feature>
<keyword evidence="3" id="KW-1185">Reference proteome</keyword>
<name>A0A848ITG0_9BURK</name>
<dbReference type="Proteomes" id="UP000544134">
    <property type="component" value="Unassembled WGS sequence"/>
</dbReference>
<gene>
    <name evidence="2" type="ORF">HHL24_35930</name>
</gene>
<dbReference type="RefSeq" id="WP_169490024.1">
    <property type="nucleotide sequence ID" value="NZ_JABBGJ010000050.1"/>
</dbReference>
<protein>
    <submittedName>
        <fullName evidence="2">Uncharacterized protein</fullName>
    </submittedName>
</protein>
<accession>A0A848ITG0</accession>
<evidence type="ECO:0000313" key="2">
    <source>
        <dbReference type="EMBL" id="NMM03275.1"/>
    </source>
</evidence>
<dbReference type="EMBL" id="JABBGJ010000050">
    <property type="protein sequence ID" value="NMM03275.1"/>
    <property type="molecule type" value="Genomic_DNA"/>
</dbReference>
<feature type="compositionally biased region" description="Polar residues" evidence="1">
    <location>
        <begin position="1"/>
        <end position="18"/>
    </location>
</feature>
<reference evidence="2 3" key="1">
    <citation type="submission" date="2020-04" db="EMBL/GenBank/DDBJ databases">
        <title>Paraburkholderia sp. RP-4-7 isolated from soil.</title>
        <authorList>
            <person name="Dahal R.H."/>
        </authorList>
    </citation>
    <scope>NUCLEOTIDE SEQUENCE [LARGE SCALE GENOMIC DNA]</scope>
    <source>
        <strain evidence="2 3">RP-4-7</strain>
    </source>
</reference>
<sequence length="101" mass="11171">MRRQSANYGRSIRSSGGHSNVGIMRVTSPSPPLVCDSRSPRSHQTDAQARYALFQVPVVHRGILVSLFGLYRQRPAEETMMGYLQVVDAVNLSRLARDQGG</sequence>
<evidence type="ECO:0000256" key="1">
    <source>
        <dbReference type="SAM" id="MobiDB-lite"/>
    </source>
</evidence>
<evidence type="ECO:0000313" key="3">
    <source>
        <dbReference type="Proteomes" id="UP000544134"/>
    </source>
</evidence>